<sequence length="98" mass="10888">MSRRTLAVSAAYVALGCVFVALMHRHAPGNTALAALIWFWPAVLVRLRNQRRPRRHECGGRAALVRQRAEAAALGDCSKVTECNVEIRNHADRPEVTE</sequence>
<dbReference type="EMBL" id="JARWBG010000012">
    <property type="protein sequence ID" value="MDH2389699.1"/>
    <property type="molecule type" value="Genomic_DNA"/>
</dbReference>
<dbReference type="Proteomes" id="UP001223144">
    <property type="component" value="Unassembled WGS sequence"/>
</dbReference>
<keyword evidence="3" id="KW-1185">Reference proteome</keyword>
<feature type="transmembrane region" description="Helical" evidence="1">
    <location>
        <begin position="29"/>
        <end position="47"/>
    </location>
</feature>
<proteinExistence type="predicted"/>
<keyword evidence="1" id="KW-0472">Membrane</keyword>
<dbReference type="PROSITE" id="PS51257">
    <property type="entry name" value="PROKAR_LIPOPROTEIN"/>
    <property type="match status" value="1"/>
</dbReference>
<comment type="caution">
    <text evidence="2">The sequence shown here is derived from an EMBL/GenBank/DDBJ whole genome shotgun (WGS) entry which is preliminary data.</text>
</comment>
<gene>
    <name evidence="2" type="ORF">QCN29_13015</name>
</gene>
<evidence type="ECO:0000313" key="2">
    <source>
        <dbReference type="EMBL" id="MDH2389699.1"/>
    </source>
</evidence>
<protein>
    <submittedName>
        <fullName evidence="2">Uncharacterized protein</fullName>
    </submittedName>
</protein>
<name>A0ABT6HLT9_9ACTN</name>
<keyword evidence="1" id="KW-1133">Transmembrane helix</keyword>
<evidence type="ECO:0000313" key="3">
    <source>
        <dbReference type="Proteomes" id="UP001223144"/>
    </source>
</evidence>
<reference evidence="2 3" key="1">
    <citation type="submission" date="2023-04" db="EMBL/GenBank/DDBJ databases">
        <title>Streptomyces chengmaiensis sp. nov. isolated from the stem of mangrove plant in Hainan.</title>
        <authorList>
            <person name="Huang X."/>
            <person name="Zhou S."/>
            <person name="Chu X."/>
            <person name="Xie Y."/>
            <person name="Lin Y."/>
        </authorList>
    </citation>
    <scope>NUCLEOTIDE SEQUENCE [LARGE SCALE GENOMIC DNA]</scope>
    <source>
        <strain evidence="2 3">HNM0663</strain>
    </source>
</reference>
<dbReference type="RefSeq" id="WP_279928021.1">
    <property type="nucleotide sequence ID" value="NZ_JARWBG010000012.1"/>
</dbReference>
<accession>A0ABT6HLT9</accession>
<keyword evidence="1" id="KW-0812">Transmembrane</keyword>
<organism evidence="2 3">
    <name type="scientific">Streptomyces chengmaiensis</name>
    <dbReference type="NCBI Taxonomy" id="3040919"/>
    <lineage>
        <taxon>Bacteria</taxon>
        <taxon>Bacillati</taxon>
        <taxon>Actinomycetota</taxon>
        <taxon>Actinomycetes</taxon>
        <taxon>Kitasatosporales</taxon>
        <taxon>Streptomycetaceae</taxon>
        <taxon>Streptomyces</taxon>
    </lineage>
</organism>
<feature type="transmembrane region" description="Helical" evidence="1">
    <location>
        <begin position="5"/>
        <end position="23"/>
    </location>
</feature>
<evidence type="ECO:0000256" key="1">
    <source>
        <dbReference type="SAM" id="Phobius"/>
    </source>
</evidence>